<feature type="domain" description="Cep192-like" evidence="8">
    <location>
        <begin position="1388"/>
        <end position="1543"/>
    </location>
</feature>
<feature type="domain" description="Cep192-like" evidence="3">
    <location>
        <begin position="1003"/>
        <end position="1129"/>
    </location>
</feature>
<evidence type="ECO:0000256" key="1">
    <source>
        <dbReference type="SAM" id="MobiDB-lite"/>
    </source>
</evidence>
<sequence length="1997" mass="220438">MELDNLPLDENSLDFMDKNLRDLSLLNDEIPEPIFASTAHKVKRNVESVCDEGENTNIPNADFRGSYAPREQCLMWPNSQSDESSLSSNFRDDSSLSALDLNAMPDARKSVSLVHVTSKCSSIGSWLDQCFDDDSKHPGGPAATSSQFNLHPTVMSRFDDHEKFLEVECQPESDDSDNEFNGDIDFDIPVQTELDETMKGEPQDGDIITEQTDRILHDAESAGTTTSDFLQRITFPQTPSTLKVPAGGAATFSASPHQQQQSTSMRNAFDNWQCTAPLEFSGIEFEQDSRLQQQLFGSENFLESDALHIMDQEEKLFEEQNHLKLEDNFAGKEQSSSNVNDFSDYRTSMMSEQTADELGKVSIGAYMAIRSCKLGDLGGDVSKERPSFGLKIKTPSPKKPFNLADATKLSALDPESTLQETSVDTTITNANSILEKNFCSLSIDETVDQSMMSTLSKAISEMSTSMNNEELAKLIIALSNKKIEEKQQTQSKERSLQQTKDDLNEAPSSVVNSFESRGESLEKSAITSLRESDVYVNNKLVENEISISKTVPSDSSQRQQPIHGRIDHNEACDEVFPLPNHENTISSDFLSRQLLSSTRSNLSLTRGSLSRESIEELHKKLRMRGRATSTESGFDQDLILPDVVSNRSSIATRKSTMPFPILSDDQTLKDSPVNHMVPPVSRSSLCSDEMMENDVNLTRLSSAFHQLIPSTSFSEMMTIAESEIDDHDNATGHRHLTTIEESRSSVESISSKEESLGSDSVRLVPSAHLSHLNTITHFSSLPAMYFNQPLLLQGGPLYHGHPIMRGNHPSQQASSTGHYMDDSRAFDTALCAAQSQGVDISYPHMLPCQHLPAMRGMNIVSQPALVLPSQVEFDETLCVGIPATKQIPLRNSTSRWMQVELRTLSVTINHCDVMIDIETLISMKTKHIIGPNSTEVTDVVVNGCKPGRFIITIKAESMFIAVEGIQPLDPRFGSSQMSICANVEAPAVSVFAGSDSPKNKKRSESADFGDVFYGSTKSLPIRILNEGKAETAVRIVFWSSFHDRSSFSLSMSSTYVKDSDTGARNTLHKTLPVSIQPLTVWLHFHPSFGRASLDEKPTKVDGQVEVILASPIVPNLSLDSVPVSALLGVGKLHAPKSQQLLSFQVNKGRKQSKTFPVKNAGNLPVQVAFAPDNHSEIFSVKPTTALLTPGGHVELTVECSPPLTFEPTRVGEELSALIVMNILPTGPQFEVNVTAVVLKTSESVQEGPGLLTNKTSLRWGGVSVGQSSKQKLMLKCREERRVPTTVRASVKGDGSSFQILTTKSGSEELCKKCDRSIQPGLDETITLLFAPTRKQMVRAKLEIKTPIDELPTTKYTIPLVGYGGSSEVVVDGLQRSEKKPTLLFNDNVCDVYEMPAKENWNMRFTLANRGCRIAFVKILLYNDSNSMEKSSLTCTPDQFVLRDRSSRVIYLKSASRTSKSPFICIWHGDELSRQLLKLSLSHHSSLVARCVPKSFSFLRKISFDETFDGEDASSEEDLTSFESHPSDVQLFFNNLRMTKIEVVPSTSHDTQQRLVDLSPSSGVKPKSSHVRRSLEPERDVGLFVAESSKPKLSTQPRLIEPLHENPPTTTWDVSPTHITLDVPPPDLLGKLRTHDPVRVKIINRSVASLLYDVMWPGHYLTITPNRGCVEPESVAVVLVSANPSLATKKNIVPWCGQVMFVATCGGPGGRNQSKTIYVQIKQNTSKPSQDAVLAGVKMEKQSLNDVAICEEKISLKIAQKSINFEDVVIGKNAMKQLEFRNMSKIPLSWVLASLSPPYVKAGTGADSGKIFRSTYAAFVFSHKSGQLEPGASAQIPVTFNPFNVGTYSQHWELQFHVANDNAAFSLNKEKIELHGQATTPKVVESYHKPPPTTTKSDIFISDHFLFPDTVVGKSSIIKIPIKNKGKSPQTVQFINIRPPFHITHQRHTIRAMHCANLPVTFQARSKGTYTGSLVVQTDARDSSDNLIRVTVTAKAVE</sequence>
<dbReference type="Pfam" id="PF22064">
    <property type="entry name" value="Cep192_D2"/>
    <property type="match status" value="1"/>
</dbReference>
<organism evidence="10 11">
    <name type="scientific">Clavelina lepadiformis</name>
    <name type="common">Light-bulb sea squirt</name>
    <name type="synonym">Ascidia lepadiformis</name>
    <dbReference type="NCBI Taxonomy" id="159417"/>
    <lineage>
        <taxon>Eukaryota</taxon>
        <taxon>Metazoa</taxon>
        <taxon>Chordata</taxon>
        <taxon>Tunicata</taxon>
        <taxon>Ascidiacea</taxon>
        <taxon>Aplousobranchia</taxon>
        <taxon>Clavelinidae</taxon>
        <taxon>Clavelina</taxon>
    </lineage>
</organism>
<dbReference type="Proteomes" id="UP001642483">
    <property type="component" value="Unassembled WGS sequence"/>
</dbReference>
<dbReference type="InterPro" id="IPR013783">
    <property type="entry name" value="Ig-like_fold"/>
</dbReference>
<feature type="domain" description="Cep192-like" evidence="6">
    <location>
        <begin position="1133"/>
        <end position="1236"/>
    </location>
</feature>
<dbReference type="PANTHER" id="PTHR16029">
    <property type="entry name" value="CENTROSOMAL PROTEIN OF 192 KDA"/>
    <property type="match status" value="1"/>
</dbReference>
<dbReference type="InterPro" id="IPR054090">
    <property type="entry name" value="Cep192_Spd-2-like_dom"/>
</dbReference>
<dbReference type="Pfam" id="PF22074">
    <property type="entry name" value="Cep192_D5"/>
    <property type="match status" value="1"/>
</dbReference>
<evidence type="ECO:0000313" key="10">
    <source>
        <dbReference type="EMBL" id="CAK8686434.1"/>
    </source>
</evidence>
<reference evidence="10 11" key="1">
    <citation type="submission" date="2024-02" db="EMBL/GenBank/DDBJ databases">
        <authorList>
            <person name="Daric V."/>
            <person name="Darras S."/>
        </authorList>
    </citation>
    <scope>NUCLEOTIDE SEQUENCE [LARGE SCALE GENOMIC DNA]</scope>
</reference>
<dbReference type="PANTHER" id="PTHR16029:SF11">
    <property type="entry name" value="CENTROSOMAL PROTEIN OF 192 KDA"/>
    <property type="match status" value="1"/>
</dbReference>
<keyword evidence="11" id="KW-1185">Reference proteome</keyword>
<dbReference type="InterPro" id="IPR054089">
    <property type="entry name" value="Cep192-like_D3"/>
</dbReference>
<evidence type="ECO:0000259" key="6">
    <source>
        <dbReference type="Pfam" id="PF22067"/>
    </source>
</evidence>
<evidence type="ECO:0000259" key="4">
    <source>
        <dbReference type="Pfam" id="PF22065"/>
    </source>
</evidence>
<feature type="compositionally biased region" description="Polar residues" evidence="1">
    <location>
        <begin position="506"/>
        <end position="515"/>
    </location>
</feature>
<dbReference type="InterPro" id="IPR054088">
    <property type="entry name" value="Cep192-like_D8"/>
</dbReference>
<dbReference type="InterPro" id="IPR054086">
    <property type="entry name" value="Cep192-like_D2"/>
</dbReference>
<dbReference type="Pfam" id="PF22067">
    <property type="entry name" value="Cep192_D3"/>
    <property type="match status" value="1"/>
</dbReference>
<dbReference type="Pfam" id="PF22065">
    <property type="entry name" value="Cep192_D7"/>
    <property type="match status" value="1"/>
</dbReference>
<accession>A0ABP0G6L7</accession>
<evidence type="ECO:0008006" key="12">
    <source>
        <dbReference type="Google" id="ProtNLM"/>
    </source>
</evidence>
<dbReference type="Pfam" id="PF22060">
    <property type="entry name" value="Cep192_D1"/>
    <property type="match status" value="1"/>
</dbReference>
<feature type="domain" description="Cep192-like" evidence="5">
    <location>
        <begin position="1901"/>
        <end position="1982"/>
    </location>
</feature>
<feature type="domain" description="Cep192-like" evidence="4">
    <location>
        <begin position="1753"/>
        <end position="1877"/>
    </location>
</feature>
<feature type="domain" description="Cep192/Spd-2-like" evidence="7">
    <location>
        <begin position="1248"/>
        <end position="1364"/>
    </location>
</feature>
<feature type="domain" description="Cep192-like" evidence="2">
    <location>
        <begin position="865"/>
        <end position="962"/>
    </location>
</feature>
<evidence type="ECO:0000259" key="7">
    <source>
        <dbReference type="Pfam" id="PF22073"/>
    </source>
</evidence>
<dbReference type="InterPro" id="IPR054087">
    <property type="entry name" value="Cep192-like_D7"/>
</dbReference>
<feature type="compositionally biased region" description="Polar residues" evidence="1">
    <location>
        <begin position="1548"/>
        <end position="1561"/>
    </location>
</feature>
<evidence type="ECO:0000259" key="2">
    <source>
        <dbReference type="Pfam" id="PF22060"/>
    </source>
</evidence>
<comment type="caution">
    <text evidence="10">The sequence shown here is derived from an EMBL/GenBank/DDBJ whole genome shotgun (WGS) entry which is preliminary data.</text>
</comment>
<dbReference type="Pfam" id="PF22076">
    <property type="entry name" value="Cep192_D6"/>
    <property type="match status" value="1"/>
</dbReference>
<gene>
    <name evidence="10" type="ORF">CVLEPA_LOCUS18364</name>
</gene>
<feature type="compositionally biased region" description="Basic and acidic residues" evidence="1">
    <location>
        <begin position="486"/>
        <end position="503"/>
    </location>
</feature>
<evidence type="ECO:0000259" key="5">
    <source>
        <dbReference type="Pfam" id="PF22066"/>
    </source>
</evidence>
<protein>
    <recommendedName>
        <fullName evidence="12">Centrosomal protein of 192 kDa</fullName>
    </recommendedName>
</protein>
<name>A0ABP0G6L7_CLALP</name>
<feature type="domain" description="Cep192-like" evidence="9">
    <location>
        <begin position="1609"/>
        <end position="1720"/>
    </location>
</feature>
<dbReference type="Pfam" id="PF22066">
    <property type="entry name" value="Cep192_D8"/>
    <property type="match status" value="1"/>
</dbReference>
<dbReference type="InterPro" id="IPR054091">
    <property type="entry name" value="Cep192-like_D5"/>
</dbReference>
<feature type="region of interest" description="Disordered" evidence="1">
    <location>
        <begin position="486"/>
        <end position="523"/>
    </location>
</feature>
<evidence type="ECO:0000259" key="3">
    <source>
        <dbReference type="Pfam" id="PF22064"/>
    </source>
</evidence>
<dbReference type="InterPro" id="IPR054085">
    <property type="entry name" value="Cep192-like_D1"/>
</dbReference>
<dbReference type="Pfam" id="PF22073">
    <property type="entry name" value="Cep192_D4"/>
    <property type="match status" value="1"/>
</dbReference>
<proteinExistence type="predicted"/>
<feature type="region of interest" description="Disordered" evidence="1">
    <location>
        <begin position="1548"/>
        <end position="1575"/>
    </location>
</feature>
<evidence type="ECO:0000259" key="8">
    <source>
        <dbReference type="Pfam" id="PF22074"/>
    </source>
</evidence>
<dbReference type="Gene3D" id="2.60.40.10">
    <property type="entry name" value="Immunoglobulins"/>
    <property type="match status" value="3"/>
</dbReference>
<dbReference type="InterPro" id="IPR039103">
    <property type="entry name" value="Spd-2/CEP192"/>
</dbReference>
<evidence type="ECO:0000259" key="9">
    <source>
        <dbReference type="Pfam" id="PF22076"/>
    </source>
</evidence>
<evidence type="ECO:0000313" key="11">
    <source>
        <dbReference type="Proteomes" id="UP001642483"/>
    </source>
</evidence>
<dbReference type="InterPro" id="IPR054092">
    <property type="entry name" value="Cep192-like_D6"/>
</dbReference>
<dbReference type="EMBL" id="CAWYQH010000102">
    <property type="protein sequence ID" value="CAK8686434.1"/>
    <property type="molecule type" value="Genomic_DNA"/>
</dbReference>